<dbReference type="Proteomes" id="UP000603453">
    <property type="component" value="Unassembled WGS sequence"/>
</dbReference>
<name>A0A8H7QN20_9FUNG</name>
<keyword evidence="2" id="KW-1185">Reference proteome</keyword>
<proteinExistence type="predicted"/>
<dbReference type="EMBL" id="JAEPRD010000165">
    <property type="protein sequence ID" value="KAG2195674.1"/>
    <property type="molecule type" value="Genomic_DNA"/>
</dbReference>
<evidence type="ECO:0000313" key="2">
    <source>
        <dbReference type="Proteomes" id="UP000603453"/>
    </source>
</evidence>
<organism evidence="1 2">
    <name type="scientific">Mucor saturninus</name>
    <dbReference type="NCBI Taxonomy" id="64648"/>
    <lineage>
        <taxon>Eukaryota</taxon>
        <taxon>Fungi</taxon>
        <taxon>Fungi incertae sedis</taxon>
        <taxon>Mucoromycota</taxon>
        <taxon>Mucoromycotina</taxon>
        <taxon>Mucoromycetes</taxon>
        <taxon>Mucorales</taxon>
        <taxon>Mucorineae</taxon>
        <taxon>Mucoraceae</taxon>
        <taxon>Mucor</taxon>
    </lineage>
</organism>
<dbReference type="AlphaFoldDB" id="A0A8H7QN20"/>
<gene>
    <name evidence="1" type="ORF">INT47_002913</name>
</gene>
<accession>A0A8H7QN20</accession>
<reference evidence="1" key="1">
    <citation type="submission" date="2020-12" db="EMBL/GenBank/DDBJ databases">
        <title>Metabolic potential, ecology and presence of endohyphal bacteria is reflected in genomic diversity of Mucoromycotina.</title>
        <authorList>
            <person name="Muszewska A."/>
            <person name="Okrasinska A."/>
            <person name="Steczkiewicz K."/>
            <person name="Drgas O."/>
            <person name="Orlowska M."/>
            <person name="Perlinska-Lenart U."/>
            <person name="Aleksandrzak-Piekarczyk T."/>
            <person name="Szatraj K."/>
            <person name="Zielenkiewicz U."/>
            <person name="Pilsyk S."/>
            <person name="Malc E."/>
            <person name="Mieczkowski P."/>
            <person name="Kruszewska J.S."/>
            <person name="Biernat P."/>
            <person name="Pawlowska J."/>
        </authorList>
    </citation>
    <scope>NUCLEOTIDE SEQUENCE</scope>
    <source>
        <strain evidence="1">WA0000017839</strain>
    </source>
</reference>
<comment type="caution">
    <text evidence="1">The sequence shown here is derived from an EMBL/GenBank/DDBJ whole genome shotgun (WGS) entry which is preliminary data.</text>
</comment>
<dbReference type="OrthoDB" id="2277862at2759"/>
<evidence type="ECO:0000313" key="1">
    <source>
        <dbReference type="EMBL" id="KAG2195674.1"/>
    </source>
</evidence>
<sequence length="35" mass="3766">MSITTFKTTTFPTVGDTFASAEEFKDACFDAAADQ</sequence>
<feature type="non-terminal residue" evidence="1">
    <location>
        <position position="35"/>
    </location>
</feature>
<protein>
    <submittedName>
        <fullName evidence="1">Uncharacterized protein</fullName>
    </submittedName>
</protein>